<sequence length="143" mass="15098">MSVAQPAVESAESAVERVRVTADPDWYESAGISLGVRVGNLVFTSGQAPIDAQGATVGAGDFEAQARQALANLSTVLTNAGSSLADVVKATVFVTDIARQDVFAELRAEHFPDKPHLAESFVEVSSLADPEWMIEIEAIGLVR</sequence>
<organism evidence="2 3">
    <name type="scientific">Streptomyces flavofungini</name>
    <dbReference type="NCBI Taxonomy" id="68200"/>
    <lineage>
        <taxon>Bacteria</taxon>
        <taxon>Bacillati</taxon>
        <taxon>Actinomycetota</taxon>
        <taxon>Actinomycetes</taxon>
        <taxon>Kitasatosporales</taxon>
        <taxon>Streptomycetaceae</taxon>
        <taxon>Streptomyces</taxon>
    </lineage>
</organism>
<dbReference type="PANTHER" id="PTHR11803">
    <property type="entry name" value="2-IMINOBUTANOATE/2-IMINOPROPANOATE DEAMINASE RIDA"/>
    <property type="match status" value="1"/>
</dbReference>
<dbReference type="PANTHER" id="PTHR11803:SF58">
    <property type="entry name" value="PROTEIN HMF1-RELATED"/>
    <property type="match status" value="1"/>
</dbReference>
<gene>
    <name evidence="2" type="ORF">JGB26_00685</name>
</gene>
<reference evidence="2 3" key="1">
    <citation type="submission" date="2020-12" db="EMBL/GenBank/DDBJ databases">
        <title>Streptomyces typhae sp. nov., a novel endophytic actinomycete isolated from the root of cattail pollen (Typha angustifolia L.).</title>
        <authorList>
            <person name="Peng C."/>
            <person name="Liu C."/>
        </authorList>
    </citation>
    <scope>NUCLEOTIDE SEQUENCE [LARGE SCALE GENOMIC DNA]</scope>
    <source>
        <strain evidence="2 3">JCM 4753</strain>
    </source>
</reference>
<dbReference type="RefSeq" id="WP_190117970.1">
    <property type="nucleotide sequence ID" value="NZ_BMVR01000009.1"/>
</dbReference>
<keyword evidence="3" id="KW-1185">Reference proteome</keyword>
<dbReference type="InterPro" id="IPR006175">
    <property type="entry name" value="YjgF/YER057c/UK114"/>
</dbReference>
<dbReference type="Pfam" id="PF01042">
    <property type="entry name" value="Ribonuc_L-PSP"/>
    <property type="match status" value="1"/>
</dbReference>
<comment type="similarity">
    <text evidence="1">Belongs to the RutC family.</text>
</comment>
<comment type="caution">
    <text evidence="2">The sequence shown here is derived from an EMBL/GenBank/DDBJ whole genome shotgun (WGS) entry which is preliminary data.</text>
</comment>
<protein>
    <submittedName>
        <fullName evidence="2">RidA family protein</fullName>
    </submittedName>
</protein>
<accession>A0ABS0WXJ1</accession>
<dbReference type="EMBL" id="JAEKOZ010000001">
    <property type="protein sequence ID" value="MBJ3805653.1"/>
    <property type="molecule type" value="Genomic_DNA"/>
</dbReference>
<proteinExistence type="inferred from homology"/>
<evidence type="ECO:0000313" key="3">
    <source>
        <dbReference type="Proteomes" id="UP000634780"/>
    </source>
</evidence>
<name>A0ABS0WXJ1_9ACTN</name>
<evidence type="ECO:0000256" key="1">
    <source>
        <dbReference type="ARBA" id="ARBA00010552"/>
    </source>
</evidence>
<dbReference type="Proteomes" id="UP000634780">
    <property type="component" value="Unassembled WGS sequence"/>
</dbReference>
<dbReference type="SUPFAM" id="SSF55298">
    <property type="entry name" value="YjgF-like"/>
    <property type="match status" value="1"/>
</dbReference>
<dbReference type="CDD" id="cd00448">
    <property type="entry name" value="YjgF_YER057c_UK114_family"/>
    <property type="match status" value="1"/>
</dbReference>
<dbReference type="InterPro" id="IPR035959">
    <property type="entry name" value="RutC-like_sf"/>
</dbReference>
<dbReference type="Gene3D" id="3.30.1330.40">
    <property type="entry name" value="RutC-like"/>
    <property type="match status" value="1"/>
</dbReference>
<evidence type="ECO:0000313" key="2">
    <source>
        <dbReference type="EMBL" id="MBJ3805653.1"/>
    </source>
</evidence>